<dbReference type="EMBL" id="CACRSU010000048">
    <property type="protein sequence ID" value="VYT46266.1"/>
    <property type="molecule type" value="Genomic_DNA"/>
</dbReference>
<protein>
    <recommendedName>
        <fullName evidence="4">Tetratricopeptide repeat protein</fullName>
    </recommendedName>
</protein>
<keyword evidence="1" id="KW-0175">Coiled coil</keyword>
<evidence type="ECO:0008006" key="4">
    <source>
        <dbReference type="Google" id="ProtNLM"/>
    </source>
</evidence>
<feature type="coiled-coil region" evidence="1">
    <location>
        <begin position="405"/>
        <end position="482"/>
    </location>
</feature>
<sequence>MLNRLKGLLSVFCLILILASCSKKMENKQLLRAEILMHSSVDSSYQILQSISPDILTKSEQMHYGLLLAETMDKKYLSLLPCDSLLNEAIHYYGSGINRAKAFMYKGRLQLRMNMYKEAIESDFAALKELGNTDAEELRVKGMVYEDLGNLYVSQVLIDKGMDMFLKSKDCFISCDYKKGLCFVFNDIGWGYLLKGDTLRARDNMKCALGLALEENDSMIVSMTNHNLSCTYEEVDSMLFYGKQSLAFGKRMASKAAIMVGYAFMNHEQLDSADYYFKQALQDTVIETKALAFYGLKDVMEMKGDYQQALGYLDNYSVTMNSILDKQNPEVEQKIYEYEAKMKVYTEKVQMQILFIGLAVLCLLVILSMVWYIQRIRRRRDFFELEHKYDRALLEVDIVGLQYYVSSLRREQEEDKKKISQKECEIRKLADEKAELCNVIFKETSIYKKIEQLSHQEKTKNKQELRILLEDEQKQLRSTVMEIYKGYIDYLYQTYPKYTENDCLFSCLSLCGLDDFTIALCFGNVNKQIVAQRRHRIKLKTAN</sequence>
<name>A0A6N2WX89_9BACE</name>
<accession>A0A6N2WX89</accession>
<proteinExistence type="predicted"/>
<evidence type="ECO:0000256" key="2">
    <source>
        <dbReference type="SAM" id="Phobius"/>
    </source>
</evidence>
<dbReference type="SUPFAM" id="SSF48452">
    <property type="entry name" value="TPR-like"/>
    <property type="match status" value="1"/>
</dbReference>
<keyword evidence="2" id="KW-0812">Transmembrane</keyword>
<gene>
    <name evidence="3" type="ORF">BILFYP9_03907</name>
</gene>
<evidence type="ECO:0000313" key="3">
    <source>
        <dbReference type="EMBL" id="VYT46266.1"/>
    </source>
</evidence>
<keyword evidence="2" id="KW-0472">Membrane</keyword>
<dbReference type="Gene3D" id="1.25.40.10">
    <property type="entry name" value="Tetratricopeptide repeat domain"/>
    <property type="match status" value="1"/>
</dbReference>
<reference evidence="3" key="1">
    <citation type="submission" date="2019-11" db="EMBL/GenBank/DDBJ databases">
        <authorList>
            <person name="Feng L."/>
        </authorList>
    </citation>
    <scope>NUCLEOTIDE SEQUENCE</scope>
    <source>
        <strain evidence="3">BintestinalisLFYP9</strain>
    </source>
</reference>
<organism evidence="3">
    <name type="scientific">Bacteroides intestinalis</name>
    <dbReference type="NCBI Taxonomy" id="329854"/>
    <lineage>
        <taxon>Bacteria</taxon>
        <taxon>Pseudomonadati</taxon>
        <taxon>Bacteroidota</taxon>
        <taxon>Bacteroidia</taxon>
        <taxon>Bacteroidales</taxon>
        <taxon>Bacteroidaceae</taxon>
        <taxon>Bacteroides</taxon>
    </lineage>
</organism>
<evidence type="ECO:0000256" key="1">
    <source>
        <dbReference type="SAM" id="Coils"/>
    </source>
</evidence>
<feature type="transmembrane region" description="Helical" evidence="2">
    <location>
        <begin position="353"/>
        <end position="373"/>
    </location>
</feature>
<dbReference type="AlphaFoldDB" id="A0A6N2WX89"/>
<keyword evidence="2" id="KW-1133">Transmembrane helix</keyword>
<dbReference type="InterPro" id="IPR011990">
    <property type="entry name" value="TPR-like_helical_dom_sf"/>
</dbReference>
<dbReference type="PROSITE" id="PS51257">
    <property type="entry name" value="PROKAR_LIPOPROTEIN"/>
    <property type="match status" value="1"/>
</dbReference>